<dbReference type="PANTHER" id="PTHR38686:SF1">
    <property type="entry name" value="APOLIPOPROTEIN N-ACYLTRANSFERASE"/>
    <property type="match status" value="1"/>
</dbReference>
<dbReference type="PROSITE" id="PS50263">
    <property type="entry name" value="CN_HYDROLASE"/>
    <property type="match status" value="1"/>
</dbReference>
<keyword evidence="4 8" id="KW-0812">Transmembrane</keyword>
<keyword evidence="5 8" id="KW-1133">Transmembrane helix</keyword>
<dbReference type="PANTHER" id="PTHR38686">
    <property type="entry name" value="APOLIPOPROTEIN N-ACYLTRANSFERASE"/>
    <property type="match status" value="1"/>
</dbReference>
<keyword evidence="2" id="KW-1003">Cell membrane</keyword>
<dbReference type="Gene3D" id="3.60.110.10">
    <property type="entry name" value="Carbon-nitrogen hydrolase"/>
    <property type="match status" value="1"/>
</dbReference>
<evidence type="ECO:0000259" key="9">
    <source>
        <dbReference type="PROSITE" id="PS50263"/>
    </source>
</evidence>
<evidence type="ECO:0000256" key="5">
    <source>
        <dbReference type="ARBA" id="ARBA00022989"/>
    </source>
</evidence>
<dbReference type="AlphaFoldDB" id="A0A0G0P066"/>
<name>A0A0G0P066_9BACT</name>
<evidence type="ECO:0000256" key="2">
    <source>
        <dbReference type="ARBA" id="ARBA00022475"/>
    </source>
</evidence>
<protein>
    <submittedName>
        <fullName evidence="10">Apolipoprotein N-acyltransferase</fullName>
    </submittedName>
</protein>
<dbReference type="EMBL" id="LBVT01000013">
    <property type="protein sequence ID" value="KKQ91504.1"/>
    <property type="molecule type" value="Genomic_DNA"/>
</dbReference>
<evidence type="ECO:0000256" key="8">
    <source>
        <dbReference type="SAM" id="Phobius"/>
    </source>
</evidence>
<evidence type="ECO:0000256" key="3">
    <source>
        <dbReference type="ARBA" id="ARBA00022679"/>
    </source>
</evidence>
<keyword evidence="3 10" id="KW-0808">Transferase</keyword>
<comment type="caution">
    <text evidence="10">The sequence shown here is derived from an EMBL/GenBank/DDBJ whole genome shotgun (WGS) entry which is preliminary data.</text>
</comment>
<dbReference type="InterPro" id="IPR003010">
    <property type="entry name" value="C-N_Hydrolase"/>
</dbReference>
<dbReference type="InterPro" id="IPR004563">
    <property type="entry name" value="Apolipo_AcylTrfase"/>
</dbReference>
<feature type="transmembrane region" description="Helical" evidence="8">
    <location>
        <begin position="27"/>
        <end position="47"/>
    </location>
</feature>
<feature type="transmembrane region" description="Helical" evidence="8">
    <location>
        <begin position="157"/>
        <end position="177"/>
    </location>
</feature>
<keyword evidence="10" id="KW-0449">Lipoprotein</keyword>
<dbReference type="GO" id="GO:0042158">
    <property type="term" value="P:lipoprotein biosynthetic process"/>
    <property type="evidence" value="ECO:0007669"/>
    <property type="project" value="InterPro"/>
</dbReference>
<reference evidence="10" key="1">
    <citation type="journal article" date="2015" name="Nature">
        <title>rRNA introns, odd ribosomes, and small enigmatic genomes across a large radiation of phyla.</title>
        <authorList>
            <person name="Brown C.T."/>
            <person name="Hug L.A."/>
            <person name="Thomas B.C."/>
            <person name="Sharon I."/>
            <person name="Castelle C.J."/>
            <person name="Singh A."/>
            <person name="Wilkins M.J."/>
            <person name="Williams K.H."/>
            <person name="Banfield J.F."/>
        </authorList>
    </citation>
    <scope>NUCLEOTIDE SEQUENCE [LARGE SCALE GENOMIC DNA]</scope>
</reference>
<organism evidence="10 11">
    <name type="scientific">Candidatus Azambacteria bacterium GW2011_GWA2_39_10</name>
    <dbReference type="NCBI Taxonomy" id="1618611"/>
    <lineage>
        <taxon>Bacteria</taxon>
        <taxon>Candidatus Azamiibacteriota</taxon>
    </lineage>
</organism>
<feature type="domain" description="CN hydrolase" evidence="9">
    <location>
        <begin position="213"/>
        <end position="463"/>
    </location>
</feature>
<comment type="subcellular location">
    <subcellularLocation>
        <location evidence="1">Cell membrane</location>
        <topology evidence="1">Multi-pass membrane protein</topology>
    </subcellularLocation>
</comment>
<feature type="transmembrane region" description="Helical" evidence="8">
    <location>
        <begin position="184"/>
        <end position="201"/>
    </location>
</feature>
<evidence type="ECO:0000256" key="6">
    <source>
        <dbReference type="ARBA" id="ARBA00023136"/>
    </source>
</evidence>
<accession>A0A0G0P066</accession>
<dbReference type="InterPro" id="IPR036526">
    <property type="entry name" value="C-N_Hydrolase_sf"/>
</dbReference>
<feature type="transmembrane region" description="Helical" evidence="8">
    <location>
        <begin position="100"/>
        <end position="125"/>
    </location>
</feature>
<gene>
    <name evidence="10" type="ORF">UT16_C0013G0002</name>
</gene>
<dbReference type="Pfam" id="PF00795">
    <property type="entry name" value="CN_hydrolase"/>
    <property type="match status" value="1"/>
</dbReference>
<feature type="transmembrane region" description="Helical" evidence="8">
    <location>
        <begin position="59"/>
        <end position="88"/>
    </location>
</feature>
<sequence length="504" mass="57562">MGKISQLVNKLARLVWKLNFQTKKPQWFWLGFAMGVIYFGYGLFWMWSAYPLNFLAPMFWLWKILLIFFPFALTTLGFACFWGGFLWLIQKIKNNRHAYFIPFLAGGLFAVIEYLRSYFLGILWWGSGSLFGPHWTFGNPAYLFSGLRPIYKTLSVWGIYGLDFWVVLTATTLLLFLLLRRKIFLAELAIALAIIPALNLIQKEELNKSTPRIPVSIIQTKYLTKLFPETEETLDHFRQELIMLKEAAKNMAEKDGIIIFAEGADFSKSLSFFLDPVSVKNFFTGLSKKELLIIDSDKLQESDNSKLKTIFINSKKGVIGSYDKTLLMPGTEFLPYLIKWPLFALKQKLAIYREFAKGDGSNILRYGNLWAKILICSDTLSPNLARKGNFDFIIVQNGFGVLGGSRQLANQMMAMAKARAVENSKDLIFASNFGRSYLINSSGKVMKMADDTGYEMLTGEIVPLTGQTWYNKFGDWPVLVLSFLLILSAILKNFWSRSQKTNAD</sequence>
<dbReference type="GO" id="GO:0016410">
    <property type="term" value="F:N-acyltransferase activity"/>
    <property type="evidence" value="ECO:0007669"/>
    <property type="project" value="InterPro"/>
</dbReference>
<evidence type="ECO:0000313" key="10">
    <source>
        <dbReference type="EMBL" id="KKQ91504.1"/>
    </source>
</evidence>
<dbReference type="GO" id="GO:0005886">
    <property type="term" value="C:plasma membrane"/>
    <property type="evidence" value="ECO:0007669"/>
    <property type="project" value="UniProtKB-SubCell"/>
</dbReference>
<proteinExistence type="predicted"/>
<keyword evidence="6 8" id="KW-0472">Membrane</keyword>
<dbReference type="Proteomes" id="UP000034706">
    <property type="component" value="Unassembled WGS sequence"/>
</dbReference>
<dbReference type="SUPFAM" id="SSF56317">
    <property type="entry name" value="Carbon-nitrogen hydrolase"/>
    <property type="match status" value="1"/>
</dbReference>
<keyword evidence="7 10" id="KW-0012">Acyltransferase</keyword>
<evidence type="ECO:0000256" key="1">
    <source>
        <dbReference type="ARBA" id="ARBA00004651"/>
    </source>
</evidence>
<feature type="transmembrane region" description="Helical" evidence="8">
    <location>
        <begin position="476"/>
        <end position="495"/>
    </location>
</feature>
<evidence type="ECO:0000256" key="4">
    <source>
        <dbReference type="ARBA" id="ARBA00022692"/>
    </source>
</evidence>
<evidence type="ECO:0000313" key="11">
    <source>
        <dbReference type="Proteomes" id="UP000034706"/>
    </source>
</evidence>
<evidence type="ECO:0000256" key="7">
    <source>
        <dbReference type="ARBA" id="ARBA00023315"/>
    </source>
</evidence>